<feature type="transmembrane region" description="Helical" evidence="11">
    <location>
        <begin position="222"/>
        <end position="247"/>
    </location>
</feature>
<feature type="domain" description="Ion transport" evidence="12">
    <location>
        <begin position="672"/>
        <end position="830"/>
    </location>
</feature>
<name>A0A6A4ZMF1_9STRA</name>
<dbReference type="FunFam" id="1.20.120.350:FF:000009">
    <property type="entry name" value="Voltage-dependent T-type calcium channel subunit alpha"/>
    <property type="match status" value="1"/>
</dbReference>
<evidence type="ECO:0000256" key="1">
    <source>
        <dbReference type="ARBA" id="ARBA00004141"/>
    </source>
</evidence>
<keyword evidence="7" id="KW-0406">Ion transport</keyword>
<dbReference type="InterPro" id="IPR005821">
    <property type="entry name" value="Ion_trans_dom"/>
</dbReference>
<keyword evidence="6 11" id="KW-1133">Transmembrane helix</keyword>
<evidence type="ECO:0000256" key="9">
    <source>
        <dbReference type="ARBA" id="ARBA00023180"/>
    </source>
</evidence>
<feature type="non-terminal residue" evidence="13">
    <location>
        <position position="845"/>
    </location>
</feature>
<evidence type="ECO:0000313" key="13">
    <source>
        <dbReference type="EMBL" id="KAF0713804.1"/>
    </source>
</evidence>
<gene>
    <name evidence="13" type="ORF">As57867_004193</name>
</gene>
<feature type="transmembrane region" description="Helical" evidence="11">
    <location>
        <begin position="806"/>
        <end position="825"/>
    </location>
</feature>
<feature type="transmembrane region" description="Helical" evidence="11">
    <location>
        <begin position="368"/>
        <end position="389"/>
    </location>
</feature>
<dbReference type="PANTHER" id="PTHR10037">
    <property type="entry name" value="VOLTAGE-GATED CATION CHANNEL CALCIUM AND SODIUM"/>
    <property type="match status" value="1"/>
</dbReference>
<evidence type="ECO:0000256" key="10">
    <source>
        <dbReference type="ARBA" id="ARBA00023303"/>
    </source>
</evidence>
<evidence type="ECO:0000256" key="3">
    <source>
        <dbReference type="ARBA" id="ARBA00022692"/>
    </source>
</evidence>
<dbReference type="AlphaFoldDB" id="A0A6A4ZMF1"/>
<dbReference type="GO" id="GO:0001518">
    <property type="term" value="C:voltage-gated sodium channel complex"/>
    <property type="evidence" value="ECO:0007669"/>
    <property type="project" value="TreeGrafter"/>
</dbReference>
<proteinExistence type="predicted"/>
<dbReference type="PANTHER" id="PTHR10037:SF62">
    <property type="entry name" value="SODIUM CHANNEL PROTEIN 60E"/>
    <property type="match status" value="1"/>
</dbReference>
<keyword evidence="8 11" id="KW-0472">Membrane</keyword>
<feature type="transmembrane region" description="Helical" evidence="11">
    <location>
        <begin position="458"/>
        <end position="481"/>
    </location>
</feature>
<keyword evidence="9" id="KW-0325">Glycoprotein</keyword>
<protein>
    <recommendedName>
        <fullName evidence="12">Ion transport domain-containing protein</fullName>
    </recommendedName>
</protein>
<evidence type="ECO:0000256" key="7">
    <source>
        <dbReference type="ARBA" id="ARBA00023065"/>
    </source>
</evidence>
<feature type="transmembrane region" description="Helical" evidence="11">
    <location>
        <begin position="191"/>
        <end position="210"/>
    </location>
</feature>
<evidence type="ECO:0000256" key="8">
    <source>
        <dbReference type="ARBA" id="ARBA00023136"/>
    </source>
</evidence>
<evidence type="ECO:0000256" key="5">
    <source>
        <dbReference type="ARBA" id="ARBA00022882"/>
    </source>
</evidence>
<feature type="transmembrane region" description="Helical" evidence="11">
    <location>
        <begin position="20"/>
        <end position="46"/>
    </location>
</feature>
<dbReference type="Gene3D" id="1.20.120.350">
    <property type="entry name" value="Voltage-gated potassium channels. Chain C"/>
    <property type="match status" value="2"/>
</dbReference>
<evidence type="ECO:0000256" key="6">
    <source>
        <dbReference type="ARBA" id="ARBA00022989"/>
    </source>
</evidence>
<keyword evidence="4" id="KW-0677">Repeat</keyword>
<evidence type="ECO:0000256" key="4">
    <source>
        <dbReference type="ARBA" id="ARBA00022737"/>
    </source>
</evidence>
<dbReference type="Gene3D" id="1.10.287.70">
    <property type="match status" value="2"/>
</dbReference>
<feature type="domain" description="Ion transport" evidence="12">
    <location>
        <begin position="334"/>
        <end position="569"/>
    </location>
</feature>
<dbReference type="GO" id="GO:0005248">
    <property type="term" value="F:voltage-gated sodium channel activity"/>
    <property type="evidence" value="ECO:0007669"/>
    <property type="project" value="TreeGrafter"/>
</dbReference>
<keyword evidence="10" id="KW-0407">Ion channel</keyword>
<evidence type="ECO:0000256" key="2">
    <source>
        <dbReference type="ARBA" id="ARBA00022448"/>
    </source>
</evidence>
<reference evidence="13" key="1">
    <citation type="submission" date="2019-06" db="EMBL/GenBank/DDBJ databases">
        <title>Genomics analysis of Aphanomyces spp. identifies a new class of oomycete effector associated with host adaptation.</title>
        <authorList>
            <person name="Gaulin E."/>
        </authorList>
    </citation>
    <scope>NUCLEOTIDE SEQUENCE</scope>
    <source>
        <strain evidence="13">CBS 578.67</strain>
    </source>
</reference>
<comment type="subcellular location">
    <subcellularLocation>
        <location evidence="1">Membrane</location>
        <topology evidence="1">Multi-pass membrane protein</topology>
    </subcellularLocation>
</comment>
<dbReference type="SUPFAM" id="SSF81324">
    <property type="entry name" value="Voltage-gated potassium channels"/>
    <property type="match status" value="3"/>
</dbReference>
<comment type="caution">
    <text evidence="13">The sequence shown here is derived from an EMBL/GenBank/DDBJ whole genome shotgun (WGS) entry which is preliminary data.</text>
</comment>
<keyword evidence="3 11" id="KW-0812">Transmembrane</keyword>
<feature type="transmembrane region" description="Helical" evidence="11">
    <location>
        <begin position="536"/>
        <end position="558"/>
    </location>
</feature>
<evidence type="ECO:0000256" key="11">
    <source>
        <dbReference type="SAM" id="Phobius"/>
    </source>
</evidence>
<dbReference type="InterPro" id="IPR043203">
    <property type="entry name" value="VGCC_Ca_Na"/>
</dbReference>
<accession>A0A6A4ZMF1</accession>
<feature type="domain" description="Ion transport" evidence="12">
    <location>
        <begin position="1"/>
        <end position="257"/>
    </location>
</feature>
<feature type="transmembrane region" description="Helical" evidence="11">
    <location>
        <begin position="672"/>
        <end position="689"/>
    </location>
</feature>
<keyword evidence="5" id="KW-0851">Voltage-gated channel</keyword>
<evidence type="ECO:0000259" key="12">
    <source>
        <dbReference type="Pfam" id="PF00520"/>
    </source>
</evidence>
<dbReference type="EMBL" id="VJMH01000930">
    <property type="protein sequence ID" value="KAF0713804.1"/>
    <property type="molecule type" value="Genomic_DNA"/>
</dbReference>
<dbReference type="InterPro" id="IPR027359">
    <property type="entry name" value="Volt_channel_dom_sf"/>
</dbReference>
<feature type="transmembrane region" description="Helical" evidence="11">
    <location>
        <begin position="709"/>
        <end position="730"/>
    </location>
</feature>
<keyword evidence="2" id="KW-0813">Transport</keyword>
<dbReference type="OrthoDB" id="78836at2759"/>
<dbReference type="Pfam" id="PF00520">
    <property type="entry name" value="Ion_trans"/>
    <property type="match status" value="3"/>
</dbReference>
<feature type="transmembrane region" description="Helical" evidence="11">
    <location>
        <begin position="330"/>
        <end position="348"/>
    </location>
</feature>
<organism evidence="13">
    <name type="scientific">Aphanomyces stellatus</name>
    <dbReference type="NCBI Taxonomy" id="120398"/>
    <lineage>
        <taxon>Eukaryota</taxon>
        <taxon>Sar</taxon>
        <taxon>Stramenopiles</taxon>
        <taxon>Oomycota</taxon>
        <taxon>Saprolegniomycetes</taxon>
        <taxon>Saprolegniales</taxon>
        <taxon>Verrucalvaceae</taxon>
        <taxon>Aphanomyces</taxon>
    </lineage>
</organism>
<sequence>MRPLRTLHSLPGLKVLTNSLLASLPALANVFVLLMFCMLVFAILGMEIYRGDFHYRCRVTPFPVALPADGTWGLPPNVNDTYIAMVQTNPEQYQCLDNITGIPLTQANATWDVPQDCFWPTDATEPIPMLCNEQADVGRQCGANVCGSNYDSQGNPRFNYLALAPWDSTASGDDALFNSNLNYGLASFDNLGRTWVIILQTITASGWMVLTQTAQTTGSPVIGALYFTALMYIGMCFLLQLNMAVLFTEFTKAKEQQAKALEKERARHIELLATITKSKRRTLVSNLGTQVLQRMTTVASQRTDVIIQSALGRRYAALSKKILKVILSRAFVDLGLAVTVANIFVLAMDYHDIESTMKSNFEIANFVFMLYFGLESTLKIIGMGLGMFWKDKFNRFDLFTFVMGVVEAGINPPGFIDGTPGSGGVFTAFRAARAFKLARQWKSLNQLLSAILSSMGEILNFLLFLLLFMLIFSLIGMEFFATRFQFDTNNFYMPYNNTNNQTRLHRSNFDSLPWAAFTIFQFLTYDNFPAVMYDGWISVGAVSPVFASLVIILGVFIVMNMFSAILVQAVMDGSDEDDLEDAESDEKDHSTEVDAAVAVDKSRSDQERRPTLRANTVRAARRALRVLMRLNVAANEAKPVPEQPKRGRSLLVFSMENPIRRFCIFLLGRREYTWVMSLSILVSCIGTALDSPLLDTSSGIGFVLEQSNLVFAVLFSTEMGLNVIARGFLFGPDAFVKDAWRLLDGFIVFVSILPYCMGKAGKGALSALRSLRALRALRPLRLINKLPSLKIVINTLFRCIPDMGRALLFMFFMLFLFGLMSLALFKGALYTCSVSPYNYGLGTGT</sequence>